<protein>
    <submittedName>
        <fullName evidence="1">Uncharacterized protein</fullName>
    </submittedName>
</protein>
<keyword evidence="2" id="KW-1185">Reference proteome</keyword>
<reference evidence="1" key="1">
    <citation type="submission" date="2020-07" db="EMBL/GenBank/DDBJ databases">
        <title>Multicomponent nature underlies the extraordinary mechanical properties of spider dragline silk.</title>
        <authorList>
            <person name="Kono N."/>
            <person name="Nakamura H."/>
            <person name="Mori M."/>
            <person name="Yoshida Y."/>
            <person name="Ohtoshi R."/>
            <person name="Malay A.D."/>
            <person name="Moran D.A.P."/>
            <person name="Tomita M."/>
            <person name="Numata K."/>
            <person name="Arakawa K."/>
        </authorList>
    </citation>
    <scope>NUCLEOTIDE SEQUENCE</scope>
</reference>
<dbReference type="Proteomes" id="UP000887116">
    <property type="component" value="Unassembled WGS sequence"/>
</dbReference>
<accession>A0A8X6FSP8</accession>
<dbReference type="AlphaFoldDB" id="A0A8X6FSP8"/>
<dbReference type="EMBL" id="BMAO01000364">
    <property type="protein sequence ID" value="GFQ66358.1"/>
    <property type="molecule type" value="Genomic_DNA"/>
</dbReference>
<evidence type="ECO:0000313" key="1">
    <source>
        <dbReference type="EMBL" id="GFQ66358.1"/>
    </source>
</evidence>
<organism evidence="1 2">
    <name type="scientific">Trichonephila clavata</name>
    <name type="common">Joro spider</name>
    <name type="synonym">Nephila clavata</name>
    <dbReference type="NCBI Taxonomy" id="2740835"/>
    <lineage>
        <taxon>Eukaryota</taxon>
        <taxon>Metazoa</taxon>
        <taxon>Ecdysozoa</taxon>
        <taxon>Arthropoda</taxon>
        <taxon>Chelicerata</taxon>
        <taxon>Arachnida</taxon>
        <taxon>Araneae</taxon>
        <taxon>Araneomorphae</taxon>
        <taxon>Entelegynae</taxon>
        <taxon>Araneoidea</taxon>
        <taxon>Nephilidae</taxon>
        <taxon>Trichonephila</taxon>
    </lineage>
</organism>
<name>A0A8X6FSP8_TRICU</name>
<comment type="caution">
    <text evidence="1">The sequence shown here is derived from an EMBL/GenBank/DDBJ whole genome shotgun (WGS) entry which is preliminary data.</text>
</comment>
<evidence type="ECO:0000313" key="2">
    <source>
        <dbReference type="Proteomes" id="UP000887116"/>
    </source>
</evidence>
<gene>
    <name evidence="1" type="ORF">TNCT_108991</name>
</gene>
<proteinExistence type="predicted"/>
<sequence length="79" mass="8983">MMHFEFLLGSGINHLNIQDIFSETNAMEFQSSGQDPKHRTIVENYVVDETTPAPLVSREEIAKMKTALFFLCATQFTKS</sequence>